<feature type="domain" description="MOSC" evidence="1">
    <location>
        <begin position="37"/>
        <end position="172"/>
    </location>
</feature>
<dbReference type="InterPro" id="IPR052353">
    <property type="entry name" value="Benzoxazolinone_Detox_Enz"/>
</dbReference>
<gene>
    <name evidence="2" type="ORF">PZE19_29535</name>
</gene>
<dbReference type="EMBL" id="JARRAG010000002">
    <property type="protein sequence ID" value="MDG3007926.1"/>
    <property type="molecule type" value="Genomic_DNA"/>
</dbReference>
<comment type="caution">
    <text evidence="2">The sequence shown here is derived from an EMBL/GenBank/DDBJ whole genome shotgun (WGS) entry which is preliminary data.</text>
</comment>
<sequence>MATAVLSSIQVGRPRDLGAEGAADPMDRPWVSGFWKEPAVGPVALRSTNLDGDGQADLENHGGVDKAVCCYPAAHYPDWRRELGLPDMAFGAFGENFTIAGLAEGDVCIGDVFRVGEAVVQVSQPRQPCWKLARRWKIKTLTLLVQDSGRTGWYFRVVTEGLVAAGSPLVLVERPHPDWSIARANTIMHHDKADRAGAADLAALPALSASWKATLGNRLAKGVEPDVARRLEGRRGT</sequence>
<dbReference type="PANTHER" id="PTHR30212">
    <property type="entry name" value="PROTEIN YIIM"/>
    <property type="match status" value="1"/>
</dbReference>
<dbReference type="Pfam" id="PF03475">
    <property type="entry name" value="YiiM_3-alpha"/>
    <property type="match status" value="1"/>
</dbReference>
<name>A0ABT6FK25_9BACT</name>
<protein>
    <submittedName>
        <fullName evidence="2">MOSC domain-containing protein</fullName>
    </submittedName>
</protein>
<evidence type="ECO:0000313" key="3">
    <source>
        <dbReference type="Proteomes" id="UP001216907"/>
    </source>
</evidence>
<dbReference type="Proteomes" id="UP001216907">
    <property type="component" value="Unassembled WGS sequence"/>
</dbReference>
<evidence type="ECO:0000313" key="2">
    <source>
        <dbReference type="EMBL" id="MDG3007926.1"/>
    </source>
</evidence>
<accession>A0ABT6FK25</accession>
<dbReference type="InterPro" id="IPR011037">
    <property type="entry name" value="Pyrv_Knase-like_insert_dom_sf"/>
</dbReference>
<evidence type="ECO:0000259" key="1">
    <source>
        <dbReference type="PROSITE" id="PS51340"/>
    </source>
</evidence>
<dbReference type="Pfam" id="PF03473">
    <property type="entry name" value="MOSC"/>
    <property type="match status" value="1"/>
</dbReference>
<dbReference type="SUPFAM" id="SSF50800">
    <property type="entry name" value="PK beta-barrel domain-like"/>
    <property type="match status" value="1"/>
</dbReference>
<proteinExistence type="predicted"/>
<dbReference type="Gene3D" id="2.40.33.20">
    <property type="entry name" value="PK beta-barrel domain-like"/>
    <property type="match status" value="1"/>
</dbReference>
<keyword evidence="3" id="KW-1185">Reference proteome</keyword>
<dbReference type="InterPro" id="IPR005163">
    <property type="entry name" value="Tri_helical_YiiM-like"/>
</dbReference>
<dbReference type="RefSeq" id="WP_277864196.1">
    <property type="nucleotide sequence ID" value="NZ_JARRAG010000002.1"/>
</dbReference>
<reference evidence="2 3" key="1">
    <citation type="submission" date="2023-03" db="EMBL/GenBank/DDBJ databases">
        <title>Paludisphaera mucosa sp. nov. a novel planctomycete from northern fen.</title>
        <authorList>
            <person name="Ivanova A."/>
        </authorList>
    </citation>
    <scope>NUCLEOTIDE SEQUENCE [LARGE SCALE GENOMIC DNA]</scope>
    <source>
        <strain evidence="2 3">Pla2</strain>
    </source>
</reference>
<organism evidence="2 3">
    <name type="scientific">Paludisphaera mucosa</name>
    <dbReference type="NCBI Taxonomy" id="3030827"/>
    <lineage>
        <taxon>Bacteria</taxon>
        <taxon>Pseudomonadati</taxon>
        <taxon>Planctomycetota</taxon>
        <taxon>Planctomycetia</taxon>
        <taxon>Isosphaerales</taxon>
        <taxon>Isosphaeraceae</taxon>
        <taxon>Paludisphaera</taxon>
    </lineage>
</organism>
<dbReference type="PROSITE" id="PS51340">
    <property type="entry name" value="MOSC"/>
    <property type="match status" value="1"/>
</dbReference>
<dbReference type="InterPro" id="IPR005302">
    <property type="entry name" value="MoCF_Sase_C"/>
</dbReference>
<dbReference type="PANTHER" id="PTHR30212:SF2">
    <property type="entry name" value="PROTEIN YIIM"/>
    <property type="match status" value="1"/>
</dbReference>